<protein>
    <submittedName>
        <fullName evidence="2">Uncharacterized protein</fullName>
    </submittedName>
</protein>
<name>A0A4Y2A3B2_ARAVE</name>
<evidence type="ECO:0000313" key="3">
    <source>
        <dbReference type="Proteomes" id="UP000499080"/>
    </source>
</evidence>
<dbReference type="AlphaFoldDB" id="A0A4Y2A3B2"/>
<dbReference type="Proteomes" id="UP000499080">
    <property type="component" value="Unassembled WGS sequence"/>
</dbReference>
<evidence type="ECO:0000256" key="1">
    <source>
        <dbReference type="SAM" id="MobiDB-lite"/>
    </source>
</evidence>
<evidence type="ECO:0000313" key="2">
    <source>
        <dbReference type="EMBL" id="GBL74203.1"/>
    </source>
</evidence>
<gene>
    <name evidence="2" type="ORF">AVEN_231078_1</name>
</gene>
<proteinExistence type="predicted"/>
<organism evidence="2 3">
    <name type="scientific">Araneus ventricosus</name>
    <name type="common">Orbweaver spider</name>
    <name type="synonym">Epeira ventricosa</name>
    <dbReference type="NCBI Taxonomy" id="182803"/>
    <lineage>
        <taxon>Eukaryota</taxon>
        <taxon>Metazoa</taxon>
        <taxon>Ecdysozoa</taxon>
        <taxon>Arthropoda</taxon>
        <taxon>Chelicerata</taxon>
        <taxon>Arachnida</taxon>
        <taxon>Araneae</taxon>
        <taxon>Araneomorphae</taxon>
        <taxon>Entelegynae</taxon>
        <taxon>Araneoidea</taxon>
        <taxon>Araneidae</taxon>
        <taxon>Araneus</taxon>
    </lineage>
</organism>
<dbReference type="EMBL" id="BGPR01000004">
    <property type="protein sequence ID" value="GBL74203.1"/>
    <property type="molecule type" value="Genomic_DNA"/>
</dbReference>
<keyword evidence="3" id="KW-1185">Reference proteome</keyword>
<accession>A0A4Y2A3B2</accession>
<reference evidence="2 3" key="1">
    <citation type="journal article" date="2019" name="Sci. Rep.">
        <title>Orb-weaving spider Araneus ventricosus genome elucidates the spidroin gene catalogue.</title>
        <authorList>
            <person name="Kono N."/>
            <person name="Nakamura H."/>
            <person name="Ohtoshi R."/>
            <person name="Moran D.A.P."/>
            <person name="Shinohara A."/>
            <person name="Yoshida Y."/>
            <person name="Fujiwara M."/>
            <person name="Mori M."/>
            <person name="Tomita M."/>
            <person name="Arakawa K."/>
        </authorList>
    </citation>
    <scope>NUCLEOTIDE SEQUENCE [LARGE SCALE GENOMIC DNA]</scope>
</reference>
<sequence length="100" mass="11533">MNFADSFKTVAAASLLETSVRQQEREPNLRIPEPGPRRRTTSIHRYKQANSTHTKKNLPVRGRPNLGAPKSFRRLNGEHIVRNKKKDLKLSKHRNIKQIA</sequence>
<feature type="region of interest" description="Disordered" evidence="1">
    <location>
        <begin position="18"/>
        <end position="71"/>
    </location>
</feature>
<comment type="caution">
    <text evidence="2">The sequence shown here is derived from an EMBL/GenBank/DDBJ whole genome shotgun (WGS) entry which is preliminary data.</text>
</comment>
<feature type="compositionally biased region" description="Basic residues" evidence="1">
    <location>
        <begin position="37"/>
        <end position="58"/>
    </location>
</feature>